<proteinExistence type="predicted"/>
<keyword evidence="1" id="KW-0732">Signal</keyword>
<dbReference type="AlphaFoldDB" id="A0A8X6IX93"/>
<gene>
    <name evidence="2" type="ORF">NPIL_639221</name>
</gene>
<organism evidence="2 3">
    <name type="scientific">Nephila pilipes</name>
    <name type="common">Giant wood spider</name>
    <name type="synonym">Nephila maculata</name>
    <dbReference type="NCBI Taxonomy" id="299642"/>
    <lineage>
        <taxon>Eukaryota</taxon>
        <taxon>Metazoa</taxon>
        <taxon>Ecdysozoa</taxon>
        <taxon>Arthropoda</taxon>
        <taxon>Chelicerata</taxon>
        <taxon>Arachnida</taxon>
        <taxon>Araneae</taxon>
        <taxon>Araneomorphae</taxon>
        <taxon>Entelegynae</taxon>
        <taxon>Araneoidea</taxon>
        <taxon>Nephilidae</taxon>
        <taxon>Nephila</taxon>
    </lineage>
</organism>
<comment type="caution">
    <text evidence="2">The sequence shown here is derived from an EMBL/GenBank/DDBJ whole genome shotgun (WGS) entry which is preliminary data.</text>
</comment>
<sequence>MFRYFVVLFLCVFAVTSGGPAESRKAEFFGARQDYRPTRAPCGRLRKQTKQS</sequence>
<keyword evidence="3" id="KW-1185">Reference proteome</keyword>
<evidence type="ECO:0000313" key="2">
    <source>
        <dbReference type="EMBL" id="GFS64778.1"/>
    </source>
</evidence>
<feature type="chain" id="PRO_5036481023" description="Spider venom protein" evidence="1">
    <location>
        <begin position="19"/>
        <end position="52"/>
    </location>
</feature>
<evidence type="ECO:0000313" key="3">
    <source>
        <dbReference type="Proteomes" id="UP000887013"/>
    </source>
</evidence>
<feature type="non-terminal residue" evidence="2">
    <location>
        <position position="52"/>
    </location>
</feature>
<evidence type="ECO:0008006" key="4">
    <source>
        <dbReference type="Google" id="ProtNLM"/>
    </source>
</evidence>
<dbReference type="Proteomes" id="UP000887013">
    <property type="component" value="Unassembled WGS sequence"/>
</dbReference>
<evidence type="ECO:0000256" key="1">
    <source>
        <dbReference type="SAM" id="SignalP"/>
    </source>
</evidence>
<protein>
    <recommendedName>
        <fullName evidence="4">Spider venom protein</fullName>
    </recommendedName>
</protein>
<dbReference type="EMBL" id="BMAW01094308">
    <property type="protein sequence ID" value="GFS64778.1"/>
    <property type="molecule type" value="Genomic_DNA"/>
</dbReference>
<accession>A0A8X6IX93</accession>
<feature type="signal peptide" evidence="1">
    <location>
        <begin position="1"/>
        <end position="18"/>
    </location>
</feature>
<name>A0A8X6IX93_NEPPI</name>
<reference evidence="2" key="1">
    <citation type="submission" date="2020-08" db="EMBL/GenBank/DDBJ databases">
        <title>Multicomponent nature underlies the extraordinary mechanical properties of spider dragline silk.</title>
        <authorList>
            <person name="Kono N."/>
            <person name="Nakamura H."/>
            <person name="Mori M."/>
            <person name="Yoshida Y."/>
            <person name="Ohtoshi R."/>
            <person name="Malay A.D."/>
            <person name="Moran D.A.P."/>
            <person name="Tomita M."/>
            <person name="Numata K."/>
            <person name="Arakawa K."/>
        </authorList>
    </citation>
    <scope>NUCLEOTIDE SEQUENCE</scope>
</reference>